<dbReference type="AlphaFoldDB" id="A0A9D1FHK1"/>
<dbReference type="PANTHER" id="PTHR43022">
    <property type="entry name" value="PROTEIN SMF"/>
    <property type="match status" value="1"/>
</dbReference>
<dbReference type="InterPro" id="IPR041614">
    <property type="entry name" value="DprA_WH"/>
</dbReference>
<dbReference type="GO" id="GO:0009294">
    <property type="term" value="P:DNA-mediated transformation"/>
    <property type="evidence" value="ECO:0007669"/>
    <property type="project" value="InterPro"/>
</dbReference>
<dbReference type="Pfam" id="PF02481">
    <property type="entry name" value="DNA_processg_A"/>
    <property type="match status" value="1"/>
</dbReference>
<name>A0A9D1FHK1_9PROT</name>
<evidence type="ECO:0000259" key="3">
    <source>
        <dbReference type="Pfam" id="PF17782"/>
    </source>
</evidence>
<dbReference type="InterPro" id="IPR003488">
    <property type="entry name" value="DprA"/>
</dbReference>
<proteinExistence type="inferred from homology"/>
<dbReference type="InterPro" id="IPR057666">
    <property type="entry name" value="DrpA_SLOG"/>
</dbReference>
<accession>A0A9D1FHK1</accession>
<dbReference type="Proteomes" id="UP000886742">
    <property type="component" value="Unassembled WGS sequence"/>
</dbReference>
<reference evidence="4" key="1">
    <citation type="submission" date="2020-10" db="EMBL/GenBank/DDBJ databases">
        <authorList>
            <person name="Gilroy R."/>
        </authorList>
    </citation>
    <scope>NUCLEOTIDE SEQUENCE</scope>
    <source>
        <strain evidence="4">ChiGjej3B3-5194</strain>
    </source>
</reference>
<evidence type="ECO:0000259" key="2">
    <source>
        <dbReference type="Pfam" id="PF02481"/>
    </source>
</evidence>
<dbReference type="InterPro" id="IPR036388">
    <property type="entry name" value="WH-like_DNA-bd_sf"/>
</dbReference>
<evidence type="ECO:0000256" key="1">
    <source>
        <dbReference type="ARBA" id="ARBA00006525"/>
    </source>
</evidence>
<dbReference type="Pfam" id="PF21102">
    <property type="entry name" value="DprA_N"/>
    <property type="match status" value="1"/>
</dbReference>
<dbReference type="SUPFAM" id="SSF102405">
    <property type="entry name" value="MCP/YpsA-like"/>
    <property type="match status" value="1"/>
</dbReference>
<gene>
    <name evidence="4" type="primary">dprA</name>
    <name evidence="4" type="ORF">IAD02_04445</name>
</gene>
<dbReference type="Gene3D" id="3.40.50.450">
    <property type="match status" value="1"/>
</dbReference>
<sequence>MENNELFNRLLILRTPNIGPAHYSELIKRFGNVFDAAASLRADVGMRDRVLREMARANELGVHYICDDMPEYPPALRAMKLHPPVLCVRGNVMTLTRPTVAIVGTRHATAAGMNLTAQIAHAFASHGTAVVSGMAMGTDAAAHRGALRVAGDMQTIAVVAGGVDYIWPMENESLYWEIVARGAVISEMPVGFTPVASNFVMRNRWIAGIGQKLILGEADLKSGSMKTARFAYESNREIWAIPSHPSDSRAAGPNMLIKSGAAKLCSGPSDFFESDKNLSDMKKIDKNFDSENLILDALGTIPVSESVLSEIVKKTISEIKTELVILELRGLVRKVDGGYVRA</sequence>
<dbReference type="Pfam" id="PF17782">
    <property type="entry name" value="WHD_DprA"/>
    <property type="match status" value="1"/>
</dbReference>
<comment type="similarity">
    <text evidence="1">Belongs to the DprA/Smf family.</text>
</comment>
<protein>
    <submittedName>
        <fullName evidence="4">DNA-protecting protein DprA</fullName>
    </submittedName>
</protein>
<reference evidence="4" key="2">
    <citation type="journal article" date="2021" name="PeerJ">
        <title>Extensive microbial diversity within the chicken gut microbiome revealed by metagenomics and culture.</title>
        <authorList>
            <person name="Gilroy R."/>
            <person name="Ravi A."/>
            <person name="Getino M."/>
            <person name="Pursley I."/>
            <person name="Horton D.L."/>
            <person name="Alikhan N.F."/>
            <person name="Baker D."/>
            <person name="Gharbi K."/>
            <person name="Hall N."/>
            <person name="Watson M."/>
            <person name="Adriaenssens E.M."/>
            <person name="Foster-Nyarko E."/>
            <person name="Jarju S."/>
            <person name="Secka A."/>
            <person name="Antonio M."/>
            <person name="Oren A."/>
            <person name="Chaudhuri R.R."/>
            <person name="La Ragione R."/>
            <person name="Hildebrand F."/>
            <person name="Pallen M.J."/>
        </authorList>
    </citation>
    <scope>NUCLEOTIDE SEQUENCE</scope>
    <source>
        <strain evidence="4">ChiGjej3B3-5194</strain>
    </source>
</reference>
<dbReference type="PANTHER" id="PTHR43022:SF1">
    <property type="entry name" value="PROTEIN SMF"/>
    <property type="match status" value="1"/>
</dbReference>
<feature type="domain" description="DprA winged helix" evidence="3">
    <location>
        <begin position="291"/>
        <end position="338"/>
    </location>
</feature>
<dbReference type="EMBL" id="DVJI01000013">
    <property type="protein sequence ID" value="HIS71203.1"/>
    <property type="molecule type" value="Genomic_DNA"/>
</dbReference>
<feature type="domain" description="Smf/DprA SLOG" evidence="2">
    <location>
        <begin position="65"/>
        <end position="273"/>
    </location>
</feature>
<organism evidence="4 5">
    <name type="scientific">Candidatus Enterousia intestinigallinarum</name>
    <dbReference type="NCBI Taxonomy" id="2840790"/>
    <lineage>
        <taxon>Bacteria</taxon>
        <taxon>Pseudomonadati</taxon>
        <taxon>Pseudomonadota</taxon>
        <taxon>Alphaproteobacteria</taxon>
        <taxon>Candidatus Enterousia</taxon>
    </lineage>
</organism>
<comment type="caution">
    <text evidence="4">The sequence shown here is derived from an EMBL/GenBank/DDBJ whole genome shotgun (WGS) entry which is preliminary data.</text>
</comment>
<dbReference type="Gene3D" id="1.10.10.10">
    <property type="entry name" value="Winged helix-like DNA-binding domain superfamily/Winged helix DNA-binding domain"/>
    <property type="match status" value="1"/>
</dbReference>
<dbReference type="NCBIfam" id="TIGR00732">
    <property type="entry name" value="dprA"/>
    <property type="match status" value="1"/>
</dbReference>
<evidence type="ECO:0000313" key="5">
    <source>
        <dbReference type="Proteomes" id="UP000886742"/>
    </source>
</evidence>
<evidence type="ECO:0000313" key="4">
    <source>
        <dbReference type="EMBL" id="HIS71203.1"/>
    </source>
</evidence>